<dbReference type="GO" id="GO:0071949">
    <property type="term" value="F:FAD binding"/>
    <property type="evidence" value="ECO:0007669"/>
    <property type="project" value="TreeGrafter"/>
</dbReference>
<keyword evidence="9" id="KW-0274">FAD</keyword>
<dbReference type="AlphaFoldDB" id="A0A5E8BP44"/>
<evidence type="ECO:0000256" key="2">
    <source>
        <dbReference type="ARBA" id="ARBA00001974"/>
    </source>
</evidence>
<dbReference type="EMBL" id="CABVLU010000002">
    <property type="protein sequence ID" value="VVT50543.1"/>
    <property type="molecule type" value="Genomic_DNA"/>
</dbReference>
<dbReference type="GO" id="GO:0019825">
    <property type="term" value="F:oxygen binding"/>
    <property type="evidence" value="ECO:0007669"/>
    <property type="project" value="InterPro"/>
</dbReference>
<comment type="cofactor">
    <cofactor evidence="1">
        <name>heme b</name>
        <dbReference type="ChEBI" id="CHEBI:60344"/>
    </cofactor>
</comment>
<evidence type="ECO:0000259" key="16">
    <source>
        <dbReference type="PROSITE" id="PS51384"/>
    </source>
</evidence>
<evidence type="ECO:0000256" key="8">
    <source>
        <dbReference type="ARBA" id="ARBA00022723"/>
    </source>
</evidence>
<dbReference type="PROSITE" id="PS01033">
    <property type="entry name" value="GLOBIN"/>
    <property type="match status" value="1"/>
</dbReference>
<keyword evidence="5" id="KW-0216">Detoxification</keyword>
<dbReference type="Gene3D" id="1.10.490.10">
    <property type="entry name" value="Globins"/>
    <property type="match status" value="1"/>
</dbReference>
<dbReference type="InterPro" id="IPR009050">
    <property type="entry name" value="Globin-like_sf"/>
</dbReference>
<comment type="catalytic activity">
    <reaction evidence="14">
        <text>2 nitric oxide + NADPH + 2 O2 = 2 nitrate + NADP(+) + H(+)</text>
        <dbReference type="Rhea" id="RHEA:19465"/>
        <dbReference type="ChEBI" id="CHEBI:15378"/>
        <dbReference type="ChEBI" id="CHEBI:15379"/>
        <dbReference type="ChEBI" id="CHEBI:16480"/>
        <dbReference type="ChEBI" id="CHEBI:17632"/>
        <dbReference type="ChEBI" id="CHEBI:57783"/>
        <dbReference type="ChEBI" id="CHEBI:58349"/>
        <dbReference type="EC" id="1.14.12.17"/>
    </reaction>
</comment>
<dbReference type="PANTHER" id="PTHR43396">
    <property type="entry name" value="FLAVOHEMOPROTEIN"/>
    <property type="match status" value="1"/>
</dbReference>
<dbReference type="SUPFAM" id="SSF63380">
    <property type="entry name" value="Riboflavin synthase domain-like"/>
    <property type="match status" value="1"/>
</dbReference>
<dbReference type="Pfam" id="PF00970">
    <property type="entry name" value="FAD_binding_6"/>
    <property type="match status" value="1"/>
</dbReference>
<dbReference type="InterPro" id="IPR017938">
    <property type="entry name" value="Riboflavin_synthase-like_b-brl"/>
</dbReference>
<evidence type="ECO:0000256" key="11">
    <source>
        <dbReference type="ARBA" id="ARBA00023004"/>
    </source>
</evidence>
<feature type="domain" description="Globin" evidence="15">
    <location>
        <begin position="2"/>
        <end position="140"/>
    </location>
</feature>
<dbReference type="SUPFAM" id="SSF52343">
    <property type="entry name" value="Ferredoxin reductase-like, C-terminal NADP-linked domain"/>
    <property type="match status" value="1"/>
</dbReference>
<proteinExistence type="inferred from homology"/>
<reference evidence="17 18" key="1">
    <citation type="submission" date="2019-09" db="EMBL/GenBank/DDBJ databases">
        <authorList>
            <person name="Brejova B."/>
        </authorList>
    </citation>
    <scope>NUCLEOTIDE SEQUENCE [LARGE SCALE GENOMIC DNA]</scope>
</reference>
<evidence type="ECO:0000256" key="3">
    <source>
        <dbReference type="ARBA" id="ARBA00006401"/>
    </source>
</evidence>
<dbReference type="InterPro" id="IPR012292">
    <property type="entry name" value="Globin/Proto"/>
</dbReference>
<protein>
    <recommendedName>
        <fullName evidence="4">nitric oxide dioxygenase</fullName>
        <ecNumber evidence="4">1.14.12.17</ecNumber>
    </recommendedName>
</protein>
<dbReference type="PANTHER" id="PTHR43396:SF3">
    <property type="entry name" value="FLAVOHEMOPROTEIN"/>
    <property type="match status" value="1"/>
</dbReference>
<accession>A0A5E8BP44</accession>
<dbReference type="SUPFAM" id="SSF46458">
    <property type="entry name" value="Globin-like"/>
    <property type="match status" value="1"/>
</dbReference>
<evidence type="ECO:0000256" key="13">
    <source>
        <dbReference type="ARBA" id="ARBA00048649"/>
    </source>
</evidence>
<evidence type="ECO:0000259" key="15">
    <source>
        <dbReference type="PROSITE" id="PS01033"/>
    </source>
</evidence>
<evidence type="ECO:0000256" key="9">
    <source>
        <dbReference type="ARBA" id="ARBA00022827"/>
    </source>
</evidence>
<evidence type="ECO:0000256" key="6">
    <source>
        <dbReference type="ARBA" id="ARBA00022617"/>
    </source>
</evidence>
<dbReference type="PRINTS" id="PR00409">
    <property type="entry name" value="PHDIOXRDTASE"/>
</dbReference>
<evidence type="ECO:0000256" key="10">
    <source>
        <dbReference type="ARBA" id="ARBA00022857"/>
    </source>
</evidence>
<evidence type="ECO:0000256" key="7">
    <source>
        <dbReference type="ARBA" id="ARBA00022630"/>
    </source>
</evidence>
<dbReference type="InterPro" id="IPR017927">
    <property type="entry name" value="FAD-bd_FR_type"/>
</dbReference>
<dbReference type="Proteomes" id="UP000398389">
    <property type="component" value="Unassembled WGS sequence"/>
</dbReference>
<keyword evidence="18" id="KW-1185">Reference proteome</keyword>
<dbReference type="GeneID" id="43581616"/>
<dbReference type="Gene3D" id="3.40.50.80">
    <property type="entry name" value="Nucleotide-binding domain of ferredoxin-NADP reductase (FNR) module"/>
    <property type="match status" value="1"/>
</dbReference>
<dbReference type="Pfam" id="PF00042">
    <property type="entry name" value="Globin"/>
    <property type="match status" value="1"/>
</dbReference>
<dbReference type="GO" id="GO:0009636">
    <property type="term" value="P:response to toxic substance"/>
    <property type="evidence" value="ECO:0007669"/>
    <property type="project" value="UniProtKB-KW"/>
</dbReference>
<keyword evidence="10" id="KW-0521">NADP</keyword>
<dbReference type="Gene3D" id="2.40.30.10">
    <property type="entry name" value="Translation factors"/>
    <property type="match status" value="1"/>
</dbReference>
<dbReference type="InterPro" id="IPR008333">
    <property type="entry name" value="Cbr1-like_FAD-bd_dom"/>
</dbReference>
<feature type="domain" description="FAD-binding FR-type" evidence="16">
    <location>
        <begin position="149"/>
        <end position="258"/>
    </location>
</feature>
<dbReference type="GO" id="GO:0046210">
    <property type="term" value="P:nitric oxide catabolic process"/>
    <property type="evidence" value="ECO:0007669"/>
    <property type="project" value="TreeGrafter"/>
</dbReference>
<dbReference type="GO" id="GO:0008941">
    <property type="term" value="F:nitric oxide dioxygenase NAD(P)H activity"/>
    <property type="evidence" value="ECO:0007669"/>
    <property type="project" value="UniProtKB-EC"/>
</dbReference>
<dbReference type="CDD" id="cd08922">
    <property type="entry name" value="FHb-globin"/>
    <property type="match status" value="1"/>
</dbReference>
<keyword evidence="6" id="KW-0349">Heme</keyword>
<comment type="catalytic activity">
    <reaction evidence="13">
        <text>2 nitric oxide + NADH + 2 O2 = 2 nitrate + NAD(+) + H(+)</text>
        <dbReference type="Rhea" id="RHEA:19469"/>
        <dbReference type="ChEBI" id="CHEBI:15378"/>
        <dbReference type="ChEBI" id="CHEBI:15379"/>
        <dbReference type="ChEBI" id="CHEBI:16480"/>
        <dbReference type="ChEBI" id="CHEBI:17632"/>
        <dbReference type="ChEBI" id="CHEBI:57540"/>
        <dbReference type="ChEBI" id="CHEBI:57945"/>
        <dbReference type="EC" id="1.14.12.17"/>
    </reaction>
</comment>
<keyword evidence="8" id="KW-0479">Metal-binding</keyword>
<dbReference type="InterPro" id="IPR001433">
    <property type="entry name" value="OxRdtase_FAD/NAD-bd"/>
</dbReference>
<dbReference type="GO" id="GO:0046872">
    <property type="term" value="F:metal ion binding"/>
    <property type="evidence" value="ECO:0007669"/>
    <property type="project" value="UniProtKB-KW"/>
</dbReference>
<dbReference type="OrthoDB" id="436496at2759"/>
<keyword evidence="12" id="KW-0520">NAD</keyword>
<dbReference type="Pfam" id="PF00175">
    <property type="entry name" value="NAD_binding_1"/>
    <property type="match status" value="1"/>
</dbReference>
<evidence type="ECO:0000256" key="14">
    <source>
        <dbReference type="ARBA" id="ARBA00049433"/>
    </source>
</evidence>
<organism evidence="17 18">
    <name type="scientific">Magnusiomyces paraingens</name>
    <dbReference type="NCBI Taxonomy" id="2606893"/>
    <lineage>
        <taxon>Eukaryota</taxon>
        <taxon>Fungi</taxon>
        <taxon>Dikarya</taxon>
        <taxon>Ascomycota</taxon>
        <taxon>Saccharomycotina</taxon>
        <taxon>Dipodascomycetes</taxon>
        <taxon>Dipodascales</taxon>
        <taxon>Dipodascaceae</taxon>
        <taxon>Magnusiomyces</taxon>
    </lineage>
</organism>
<evidence type="ECO:0000256" key="5">
    <source>
        <dbReference type="ARBA" id="ARBA00022575"/>
    </source>
</evidence>
<evidence type="ECO:0000256" key="1">
    <source>
        <dbReference type="ARBA" id="ARBA00001970"/>
    </source>
</evidence>
<keyword evidence="7" id="KW-0285">Flavoprotein</keyword>
<evidence type="ECO:0000313" key="17">
    <source>
        <dbReference type="EMBL" id="VVT50543.1"/>
    </source>
</evidence>
<keyword evidence="11" id="KW-0408">Iron</keyword>
<dbReference type="GO" id="GO:0020037">
    <property type="term" value="F:heme binding"/>
    <property type="evidence" value="ECO:0007669"/>
    <property type="project" value="InterPro"/>
</dbReference>
<gene>
    <name evidence="17" type="ORF">SAPINGB_P002798</name>
</gene>
<dbReference type="GO" id="GO:0071500">
    <property type="term" value="P:cellular response to nitrosative stress"/>
    <property type="evidence" value="ECO:0007669"/>
    <property type="project" value="TreeGrafter"/>
</dbReference>
<dbReference type="RefSeq" id="XP_031853407.1">
    <property type="nucleotide sequence ID" value="XM_031997516.1"/>
</dbReference>
<comment type="similarity">
    <text evidence="3">In the C-terminal section; belongs to the flavoprotein pyridine nucleotide cytochrome reductase family.</text>
</comment>
<evidence type="ECO:0000256" key="4">
    <source>
        <dbReference type="ARBA" id="ARBA00012229"/>
    </source>
</evidence>
<sequence>MPLTPEQVNIIKACIPILKEGGVTLTTRFYQNMLSENPEVKGIFNQAHQATGAQPRALAHALLLYATYIDDLSKLTDLVERITAKHVVLNVQPEGYAIVGKYLIATMKEVLGEDVATPAVLEAWTAAYTDLAGLLIGIEEKMYEAGEWRGYRDFIVQQKIQETPNVVSLVLAPKDGRGVKPGKPGQYIGIKLNDEKYFANSAGTVRREYTLSDIGDGKTFRISVKKIPNGKASGFIHESLKVGDVVEIAPPEGDFVLAEPETTKNIIFIAGGIGITPIISLSKQVVSQYPNISATLVHAVHDPEDQPFTKELSSLEAESKGKYNVVSYYSKLSSTEAPNKTGHITSDDIKKLLPTSPEELQNTHVYYLGPLSFMTDISKYLSELNVEHTHREFFLPDQSLIVA</sequence>
<dbReference type="PROSITE" id="PS51384">
    <property type="entry name" value="FAD_FR"/>
    <property type="match status" value="1"/>
</dbReference>
<evidence type="ECO:0000256" key="12">
    <source>
        <dbReference type="ARBA" id="ARBA00023027"/>
    </source>
</evidence>
<dbReference type="EC" id="1.14.12.17" evidence="4"/>
<evidence type="ECO:0000313" key="18">
    <source>
        <dbReference type="Proteomes" id="UP000398389"/>
    </source>
</evidence>
<comment type="cofactor">
    <cofactor evidence="2">
        <name>FAD</name>
        <dbReference type="ChEBI" id="CHEBI:57692"/>
    </cofactor>
</comment>
<dbReference type="InterPro" id="IPR000971">
    <property type="entry name" value="Globin"/>
</dbReference>
<dbReference type="FunFam" id="1.10.490.10:FF:000003">
    <property type="entry name" value="Flavohemoprotein"/>
    <property type="match status" value="1"/>
</dbReference>
<dbReference type="InterPro" id="IPR039261">
    <property type="entry name" value="FNR_nucleotide-bd"/>
</dbReference>
<name>A0A5E8BP44_9ASCO</name>